<dbReference type="EMBL" id="FNZK01000005">
    <property type="protein sequence ID" value="SEJ27840.1"/>
    <property type="molecule type" value="Genomic_DNA"/>
</dbReference>
<dbReference type="Proteomes" id="UP000199662">
    <property type="component" value="Unassembled WGS sequence"/>
</dbReference>
<comment type="similarity">
    <text evidence="1">Belongs to the heat shock protein 70 family.</text>
</comment>
<dbReference type="SUPFAM" id="SSF53067">
    <property type="entry name" value="Actin-like ATPase domain"/>
    <property type="match status" value="1"/>
</dbReference>
<evidence type="ECO:0000256" key="2">
    <source>
        <dbReference type="ARBA" id="ARBA00014415"/>
    </source>
</evidence>
<dbReference type="PIRSF" id="PIRSF012293">
    <property type="entry name" value="EutA"/>
    <property type="match status" value="1"/>
</dbReference>
<proteinExistence type="inferred from homology"/>
<dbReference type="STRING" id="84035.SAMN05660742_105105"/>
<evidence type="ECO:0000256" key="5">
    <source>
        <dbReference type="ARBA" id="ARBA00030019"/>
    </source>
</evidence>
<evidence type="ECO:0000256" key="4">
    <source>
        <dbReference type="ARBA" id="ARBA00023016"/>
    </source>
</evidence>
<evidence type="ECO:0000256" key="6">
    <source>
        <dbReference type="ARBA" id="ARBA00030945"/>
    </source>
</evidence>
<protein>
    <recommendedName>
        <fullName evidence="2">Chaperone protein DnaK</fullName>
    </recommendedName>
    <alternativeName>
        <fullName evidence="3">Chaperone protein dnaK</fullName>
    </alternativeName>
    <alternativeName>
        <fullName evidence="7">HSP70</fullName>
    </alternativeName>
    <alternativeName>
        <fullName evidence="6">Heat shock 70 kDa protein</fullName>
    </alternativeName>
    <alternativeName>
        <fullName evidence="5">Heat shock protein 70</fullName>
    </alternativeName>
</protein>
<evidence type="ECO:0000313" key="9">
    <source>
        <dbReference type="Proteomes" id="UP000199662"/>
    </source>
</evidence>
<dbReference type="Pfam" id="PF06277">
    <property type="entry name" value="EutA"/>
    <property type="match status" value="1"/>
</dbReference>
<accession>A0A1H6XSJ9</accession>
<evidence type="ECO:0000256" key="3">
    <source>
        <dbReference type="ARBA" id="ARBA00017249"/>
    </source>
</evidence>
<evidence type="ECO:0000256" key="1">
    <source>
        <dbReference type="ARBA" id="ARBA00007381"/>
    </source>
</evidence>
<dbReference type="PANTHER" id="PTHR32432:SF13">
    <property type="entry name" value="ETHANOLAMINE AMMONIA-LYASE REACTIVASE EUTA"/>
    <property type="match status" value="1"/>
</dbReference>
<keyword evidence="4" id="KW-0346">Stress response</keyword>
<dbReference type="PROSITE" id="PS00297">
    <property type="entry name" value="HSP70_1"/>
    <property type="match status" value="1"/>
</dbReference>
<dbReference type="PANTHER" id="PTHR32432">
    <property type="entry name" value="CELL DIVISION PROTEIN FTSA-RELATED"/>
    <property type="match status" value="1"/>
</dbReference>
<dbReference type="AlphaFoldDB" id="A0A1H6XSJ9"/>
<reference evidence="8 9" key="1">
    <citation type="submission" date="2016-10" db="EMBL/GenBank/DDBJ databases">
        <authorList>
            <person name="de Groot N.N."/>
        </authorList>
    </citation>
    <scope>NUCLEOTIDE SEQUENCE [LARGE SCALE GENOMIC DNA]</scope>
    <source>
        <strain evidence="8 9">DSM 2179</strain>
    </source>
</reference>
<evidence type="ECO:0000313" key="8">
    <source>
        <dbReference type="EMBL" id="SEJ27840.1"/>
    </source>
</evidence>
<gene>
    <name evidence="8" type="ORF">SAMN05660742_105105</name>
</gene>
<dbReference type="InterPro" id="IPR018181">
    <property type="entry name" value="Heat_shock_70_CS"/>
</dbReference>
<keyword evidence="9" id="KW-1185">Reference proteome</keyword>
<sequence length="462" mass="50238">MRQEILSVGIDLGTTTSQVIFSRIAIESLALTAIPEVKITDKTIIYRSEIYFTPMKNIGVIDVEQLKQIILAEYEMAGIRKEDIVTGAIIITGETARKENAADVLNVLSDFAGDFVVATAGPDLESVLAGYGAGAAGLSEQLPEKIINFDIGGGTTNAVVFVGGQVLDAFALDIGGRLICLDEQHRITYISEKIKALIQTLGLVLAIGARADLLELVKLTDAFARMFLQISLGEILDEETKDLFIEHLHQGWQLQNLMFSGGVAEFIYNEHEIKTLEDVNLFGDIGPLLGWSIRKHLKNMPLTLHVAKEKIRATVIGAGSYSLHISGSTVLFDDTIVPLKNLPVLKIKNIKSMQEEIINKRCLFPGQMIAIAFAGAAAPTYFQIKEMATAIIAGLQGAEQPFIVVVEHDFAKALGQTLQRLAGNKSVICLDCIKTEMGDYIDIGKSVANVVPVVVKTLLFKN</sequence>
<evidence type="ECO:0000256" key="7">
    <source>
        <dbReference type="ARBA" id="ARBA00033103"/>
    </source>
</evidence>
<dbReference type="InterPro" id="IPR050696">
    <property type="entry name" value="FtsA/MreB"/>
</dbReference>
<organism evidence="8 9">
    <name type="scientific">Propionispira arboris</name>
    <dbReference type="NCBI Taxonomy" id="84035"/>
    <lineage>
        <taxon>Bacteria</taxon>
        <taxon>Bacillati</taxon>
        <taxon>Bacillota</taxon>
        <taxon>Negativicutes</taxon>
        <taxon>Selenomonadales</taxon>
        <taxon>Selenomonadaceae</taxon>
        <taxon>Propionispira</taxon>
    </lineage>
</organism>
<dbReference type="InterPro" id="IPR009377">
    <property type="entry name" value="EutA"/>
</dbReference>
<dbReference type="InterPro" id="IPR043129">
    <property type="entry name" value="ATPase_NBD"/>
</dbReference>
<name>A0A1H6XSJ9_9FIRM</name>
<dbReference type="RefSeq" id="WP_091830272.1">
    <property type="nucleotide sequence ID" value="NZ_FNZK01000005.1"/>
</dbReference>